<name>A0AA39YVV5_9PEZI</name>
<feature type="transmembrane region" description="Helical" evidence="2">
    <location>
        <begin position="34"/>
        <end position="54"/>
    </location>
</feature>
<evidence type="ECO:0000256" key="1">
    <source>
        <dbReference type="SAM" id="MobiDB-lite"/>
    </source>
</evidence>
<keyword evidence="2" id="KW-0812">Transmembrane</keyword>
<protein>
    <submittedName>
        <fullName evidence="3">Uncharacterized protein</fullName>
    </submittedName>
</protein>
<dbReference type="EMBL" id="JAUJDW010000013">
    <property type="protein sequence ID" value="KAK0659523.1"/>
    <property type="molecule type" value="Genomic_DNA"/>
</dbReference>
<comment type="caution">
    <text evidence="3">The sequence shown here is derived from an EMBL/GenBank/DDBJ whole genome shotgun (WGS) entry which is preliminary data.</text>
</comment>
<feature type="transmembrane region" description="Helical" evidence="2">
    <location>
        <begin position="193"/>
        <end position="213"/>
    </location>
</feature>
<keyword evidence="2" id="KW-1133">Transmembrane helix</keyword>
<feature type="region of interest" description="Disordered" evidence="1">
    <location>
        <begin position="361"/>
        <end position="386"/>
    </location>
</feature>
<feature type="compositionally biased region" description="Polar residues" evidence="1">
    <location>
        <begin position="137"/>
        <end position="146"/>
    </location>
</feature>
<proteinExistence type="predicted"/>
<organism evidence="3 4">
    <name type="scientific">Lasiodiplodia hormozganensis</name>
    <dbReference type="NCBI Taxonomy" id="869390"/>
    <lineage>
        <taxon>Eukaryota</taxon>
        <taxon>Fungi</taxon>
        <taxon>Dikarya</taxon>
        <taxon>Ascomycota</taxon>
        <taxon>Pezizomycotina</taxon>
        <taxon>Dothideomycetes</taxon>
        <taxon>Dothideomycetes incertae sedis</taxon>
        <taxon>Botryosphaeriales</taxon>
        <taxon>Botryosphaeriaceae</taxon>
        <taxon>Lasiodiplodia</taxon>
    </lineage>
</organism>
<feature type="transmembrane region" description="Helical" evidence="2">
    <location>
        <begin position="66"/>
        <end position="91"/>
    </location>
</feature>
<evidence type="ECO:0000256" key="2">
    <source>
        <dbReference type="SAM" id="Phobius"/>
    </source>
</evidence>
<reference evidence="3" key="1">
    <citation type="submission" date="2023-06" db="EMBL/GenBank/DDBJ databases">
        <title>Multi-omics analyses reveal the molecular pathogenesis toolkit of Lasiodiplodia hormozganensis, a cross-kingdom pathogen.</title>
        <authorList>
            <person name="Felix C."/>
            <person name="Meneses R."/>
            <person name="Goncalves M.F.M."/>
            <person name="Tilleman L."/>
            <person name="Duarte A.S."/>
            <person name="Jorrin-Novo J.V."/>
            <person name="Van De Peer Y."/>
            <person name="Deforce D."/>
            <person name="Van Nieuwerburgh F."/>
            <person name="Esteves A.C."/>
            <person name="Alves A."/>
        </authorList>
    </citation>
    <scope>NUCLEOTIDE SEQUENCE</scope>
    <source>
        <strain evidence="3">CBS 339.90</strain>
    </source>
</reference>
<accession>A0AA39YVV5</accession>
<sequence>MKRGALASGLVTDDSFIPVNGCARHAWMRTYDDVLMQLATLYFTGTLSYFHLLWIRGESVLDWRPFFFPFSPLTVVFQHVFAMLTIFFHYIKSKLKSEEHPFDICLPLRVLFGRVPPTPTTESTDNSLSSQEKKASSPPTSTQPNEFSTILGTAKTLGLILQFASLILQLAYCVFGIRLFIRRLSRNPDSLINADYIALQLSISGILLVLLSLPHTPLTPLRLFTEPVPPLPPTYRKTTLHHTILFCRDSATPTLYAPRYAPSLFTYLQQFRQLFYSEALSALLIFTDFGTVPPIPLRAVVANYDSFGAIPLPPLRDGYYFSEVGGRLVFAVFMLHAVRSALRGRRLWEKEALAAQQALLEPPTATGSGTSPSSSSASAAERQQQRDDEGVVGVVWSWVKRFLADPLAYTPSVTTLFPYLMVAAGAMTVWNRVWPDMEEWEMWPADVPCPQQWRDPLVGKWEGWWEWWWLGQNLMRD</sequence>
<feature type="compositionally biased region" description="Low complexity" evidence="1">
    <location>
        <begin position="361"/>
        <end position="380"/>
    </location>
</feature>
<evidence type="ECO:0000313" key="3">
    <source>
        <dbReference type="EMBL" id="KAK0659523.1"/>
    </source>
</evidence>
<dbReference type="AlphaFoldDB" id="A0AA39YVV5"/>
<keyword evidence="4" id="KW-1185">Reference proteome</keyword>
<feature type="region of interest" description="Disordered" evidence="1">
    <location>
        <begin position="118"/>
        <end position="146"/>
    </location>
</feature>
<dbReference type="Proteomes" id="UP001175001">
    <property type="component" value="Unassembled WGS sequence"/>
</dbReference>
<gene>
    <name evidence="3" type="ORF">DIS24_g3811</name>
</gene>
<evidence type="ECO:0000313" key="4">
    <source>
        <dbReference type="Proteomes" id="UP001175001"/>
    </source>
</evidence>
<keyword evidence="2" id="KW-0472">Membrane</keyword>
<feature type="compositionally biased region" description="Polar residues" evidence="1">
    <location>
        <begin position="120"/>
        <end position="130"/>
    </location>
</feature>
<feature type="transmembrane region" description="Helical" evidence="2">
    <location>
        <begin position="159"/>
        <end position="181"/>
    </location>
</feature>